<feature type="transmembrane region" description="Helical" evidence="1">
    <location>
        <begin position="157"/>
        <end position="178"/>
    </location>
</feature>
<dbReference type="AlphaFoldDB" id="A0A3R5WKF3"/>
<sequence>MESNRLLSDNYIKINHIASKCMRLFVILILLYWVFTYIGGQCNFVILCSCMGVCCILALTPTVFIDMLKNNQGKCIKYIVIALAVLICTILSTTLSYTAMIVWIFPMLVASLYYNKTMVLYTALLSTLGVFGADIANYRLCDLVIPPVHADFADNMILFIAPCVIAIFLMSFVSYFIVSRNSSMLNNVIEHSEEVKTNQKELIYAFAELSESKSKSTGEHIKRVAKYMEVLGKASGFDDDYVDMLSTAAMMHDIGKLMISEEILNKPSRLTEEEFAIMKSHVLYGDALLSKCPGQILQIARTIAKEHHEKWDGSGYLHMKGEEIAYISRLMAVCDVFDALTSARYYKKGWSMEEAYTEIVSQSGKQFDPKVVLLFQAHFKEFKQIAEQNADKHIY</sequence>
<dbReference type="PANTHER" id="PTHR45228">
    <property type="entry name" value="CYCLIC DI-GMP PHOSPHODIESTERASE TM_0186-RELATED"/>
    <property type="match status" value="1"/>
</dbReference>
<evidence type="ECO:0000313" key="4">
    <source>
        <dbReference type="Proteomes" id="UP000283295"/>
    </source>
</evidence>
<dbReference type="Pfam" id="PF13487">
    <property type="entry name" value="HD_5"/>
    <property type="match status" value="1"/>
</dbReference>
<dbReference type="OrthoDB" id="9804747at2"/>
<dbReference type="SMART" id="SM00471">
    <property type="entry name" value="HDc"/>
    <property type="match status" value="1"/>
</dbReference>
<keyword evidence="1" id="KW-0472">Membrane</keyword>
<dbReference type="GeneID" id="92832168"/>
<evidence type="ECO:0000256" key="1">
    <source>
        <dbReference type="SAM" id="Phobius"/>
    </source>
</evidence>
<accession>A0A3R5WKF3</accession>
<comment type="caution">
    <text evidence="3">The sequence shown here is derived from an EMBL/GenBank/DDBJ whole genome shotgun (WGS) entry which is preliminary data.</text>
</comment>
<keyword evidence="1" id="KW-1133">Transmembrane helix</keyword>
<feature type="transmembrane region" description="Helical" evidence="1">
    <location>
        <begin position="78"/>
        <end position="106"/>
    </location>
</feature>
<keyword evidence="1" id="KW-0812">Transmembrane</keyword>
<dbReference type="PROSITE" id="PS51832">
    <property type="entry name" value="HD_GYP"/>
    <property type="match status" value="1"/>
</dbReference>
<protein>
    <submittedName>
        <fullName evidence="3">HD-GYP domain-containing protein</fullName>
    </submittedName>
</protein>
<dbReference type="InterPro" id="IPR052020">
    <property type="entry name" value="Cyclic_di-GMP/3'3'-cGAMP_PDE"/>
</dbReference>
<dbReference type="InterPro" id="IPR003607">
    <property type="entry name" value="HD/PDEase_dom"/>
</dbReference>
<reference evidence="3 4" key="1">
    <citation type="submission" date="2018-08" db="EMBL/GenBank/DDBJ databases">
        <title>A genome reference for cultivated species of the human gut microbiota.</title>
        <authorList>
            <person name="Zou Y."/>
            <person name="Xue W."/>
            <person name="Luo G."/>
        </authorList>
    </citation>
    <scope>NUCLEOTIDE SEQUENCE [LARGE SCALE GENOMIC DNA]</scope>
    <source>
        <strain evidence="3 4">AF22-21</strain>
    </source>
</reference>
<feature type="transmembrane region" description="Helical" evidence="1">
    <location>
        <begin position="44"/>
        <end position="66"/>
    </location>
</feature>
<feature type="domain" description="HD-GYP" evidence="2">
    <location>
        <begin position="195"/>
        <end position="391"/>
    </location>
</feature>
<dbReference type="InterPro" id="IPR037522">
    <property type="entry name" value="HD_GYP_dom"/>
</dbReference>
<dbReference type="CDD" id="cd00077">
    <property type="entry name" value="HDc"/>
    <property type="match status" value="1"/>
</dbReference>
<feature type="transmembrane region" description="Helical" evidence="1">
    <location>
        <begin position="21"/>
        <end position="38"/>
    </location>
</feature>
<dbReference type="RefSeq" id="WP_004850958.1">
    <property type="nucleotide sequence ID" value="NZ_CABIWG010000001.1"/>
</dbReference>
<organism evidence="3 4">
    <name type="scientific">Coprococcus eutactus</name>
    <dbReference type="NCBI Taxonomy" id="33043"/>
    <lineage>
        <taxon>Bacteria</taxon>
        <taxon>Bacillati</taxon>
        <taxon>Bacillota</taxon>
        <taxon>Clostridia</taxon>
        <taxon>Lachnospirales</taxon>
        <taxon>Lachnospiraceae</taxon>
        <taxon>Coprococcus</taxon>
    </lineage>
</organism>
<proteinExistence type="predicted"/>
<dbReference type="SUPFAM" id="SSF109604">
    <property type="entry name" value="HD-domain/PDEase-like"/>
    <property type="match status" value="1"/>
</dbReference>
<evidence type="ECO:0000313" key="3">
    <source>
        <dbReference type="EMBL" id="RGS38301.1"/>
    </source>
</evidence>
<evidence type="ECO:0000259" key="2">
    <source>
        <dbReference type="PROSITE" id="PS51832"/>
    </source>
</evidence>
<gene>
    <name evidence="3" type="ORF">DWX94_11785</name>
</gene>
<dbReference type="Proteomes" id="UP000283295">
    <property type="component" value="Unassembled WGS sequence"/>
</dbReference>
<name>A0A3R5WKF3_9FIRM</name>
<dbReference type="Gene3D" id="1.10.3210.10">
    <property type="entry name" value="Hypothetical protein af1432"/>
    <property type="match status" value="1"/>
</dbReference>
<dbReference type="EMBL" id="QRVK01000039">
    <property type="protein sequence ID" value="RGS38301.1"/>
    <property type="molecule type" value="Genomic_DNA"/>
</dbReference>